<accession>A0A8B7Y354</accession>
<dbReference type="CDD" id="cd00304">
    <property type="entry name" value="RT_like"/>
    <property type="match status" value="1"/>
</dbReference>
<dbReference type="InterPro" id="IPR043502">
    <property type="entry name" value="DNA/RNA_pol_sf"/>
</dbReference>
<evidence type="ECO:0000259" key="1">
    <source>
        <dbReference type="PROSITE" id="PS50164"/>
    </source>
</evidence>
<dbReference type="Pfam" id="PF26215">
    <property type="entry name" value="HTH_animal"/>
    <property type="match status" value="1"/>
</dbReference>
<dbReference type="PANTHER" id="PTHR21301">
    <property type="entry name" value="REVERSE TRANSCRIPTASE"/>
    <property type="match status" value="1"/>
</dbReference>
<dbReference type="OrthoDB" id="10060112at2759"/>
<dbReference type="PROSITE" id="PS50878">
    <property type="entry name" value="RT_POL"/>
    <property type="match status" value="1"/>
</dbReference>
<dbReference type="InterPro" id="IPR000477">
    <property type="entry name" value="RT_dom"/>
</dbReference>
<dbReference type="CDD" id="cd10442">
    <property type="entry name" value="GIY-YIG_PLEs"/>
    <property type="match status" value="1"/>
</dbReference>
<dbReference type="GeneID" id="110977630"/>
<dbReference type="InterPro" id="IPR000305">
    <property type="entry name" value="GIY-YIG_endonuc"/>
</dbReference>
<dbReference type="SUPFAM" id="SSF56672">
    <property type="entry name" value="DNA/RNA polymerases"/>
    <property type="match status" value="1"/>
</dbReference>
<name>A0A8B7Y354_ACAPL</name>
<dbReference type="AlphaFoldDB" id="A0A8B7Y354"/>
<feature type="domain" description="Reverse transcriptase" evidence="2">
    <location>
        <begin position="1"/>
        <end position="224"/>
    </location>
</feature>
<keyword evidence="3" id="KW-1185">Reference proteome</keyword>
<dbReference type="PROSITE" id="PS50164">
    <property type="entry name" value="GIY_YIG"/>
    <property type="match status" value="1"/>
</dbReference>
<evidence type="ECO:0000313" key="4">
    <source>
        <dbReference type="RefSeq" id="XP_022087613.1"/>
    </source>
</evidence>
<organism evidence="3 4">
    <name type="scientific">Acanthaster planci</name>
    <name type="common">Crown-of-thorns starfish</name>
    <dbReference type="NCBI Taxonomy" id="133434"/>
    <lineage>
        <taxon>Eukaryota</taxon>
        <taxon>Metazoa</taxon>
        <taxon>Echinodermata</taxon>
        <taxon>Eleutherozoa</taxon>
        <taxon>Asterozoa</taxon>
        <taxon>Asteroidea</taxon>
        <taxon>Valvatacea</taxon>
        <taxon>Valvatida</taxon>
        <taxon>Acanthasteridae</taxon>
        <taxon>Acanthaster</taxon>
    </lineage>
</organism>
<dbReference type="PANTHER" id="PTHR21301:SF11">
    <property type="entry name" value="GIY-YIG DOMAIN-CONTAINING PROTEIN"/>
    <property type="match status" value="1"/>
</dbReference>
<dbReference type="Pfam" id="PF00078">
    <property type="entry name" value="RVT_1"/>
    <property type="match status" value="1"/>
</dbReference>
<gene>
    <name evidence="4" type="primary">LOC110977630</name>
</gene>
<proteinExistence type="predicted"/>
<evidence type="ECO:0000313" key="3">
    <source>
        <dbReference type="Proteomes" id="UP000694845"/>
    </source>
</evidence>
<dbReference type="OMA" id="FEACTIA"/>
<dbReference type="KEGG" id="aplc:110977630"/>
<dbReference type="Pfam" id="PF01541">
    <property type="entry name" value="GIY-YIG"/>
    <property type="match status" value="1"/>
</dbReference>
<feature type="domain" description="GIY-YIG" evidence="1">
    <location>
        <begin position="347"/>
        <end position="423"/>
    </location>
</feature>
<protein>
    <submittedName>
        <fullName evidence="4">Uncharacterized protein LOC110977630</fullName>
    </submittedName>
</protein>
<evidence type="ECO:0000259" key="2">
    <source>
        <dbReference type="PROSITE" id="PS50878"/>
    </source>
</evidence>
<dbReference type="Proteomes" id="UP000694845">
    <property type="component" value="Unplaced"/>
</dbReference>
<sequence>MPDMMTGSDHASRGGPSYNTARHLTKILHPLVGNTPHHIKNSDQFAQFMDGLSLRPTDVMVSFDVVSLFTNVPTFEACTIAKDRLLQNHSLSNRTNLTPHQIHNLLISCISSSCFQWRDKFFEQSSGTSMGSPLSPVLADLFMEEFEQTALFSADLKPSVWIRYVDDTFVIWPHSPQDLQLFLQHLNSQHNDIQFTMEKEQVGRIAFLDVEVSRLPDGTLSRTVYRKPTHTDHYLNNRSFHHPSIKASVNRALVRQAYNVCDQDHLQPELHHISTALKRNGFKSRHIKTLDPPQTSGSPIPKVNPLGNTSHWIQRILLYHGIKVFHTASNKIQATLQSHKDKQDPTTKPGVYRIPCECGKVYIGETGRDLTTRLNEHRAHGRRGHLEKSVIIKHSSTEDHQVHRQQAHLIANIEQWHPRRVREAIEIHKNRTVLQDTGFTISDIWRPILNPS</sequence>
<dbReference type="InterPro" id="IPR058912">
    <property type="entry name" value="HTH_animal"/>
</dbReference>
<reference evidence="4" key="1">
    <citation type="submission" date="2025-08" db="UniProtKB">
        <authorList>
            <consortium name="RefSeq"/>
        </authorList>
    </citation>
    <scope>IDENTIFICATION</scope>
</reference>
<dbReference type="RefSeq" id="XP_022087613.1">
    <property type="nucleotide sequence ID" value="XM_022231921.1"/>
</dbReference>